<dbReference type="SUPFAM" id="SSF52047">
    <property type="entry name" value="RNI-like"/>
    <property type="match status" value="2"/>
</dbReference>
<dbReference type="Proteomes" id="UP001497525">
    <property type="component" value="Unassembled WGS sequence"/>
</dbReference>
<reference evidence="2" key="1">
    <citation type="submission" date="2024-06" db="EMBL/GenBank/DDBJ databases">
        <authorList>
            <person name="Liu X."/>
            <person name="Lenzi L."/>
            <person name="Haldenby T S."/>
            <person name="Uol C."/>
        </authorList>
    </citation>
    <scope>NUCLEOTIDE SEQUENCE</scope>
</reference>
<dbReference type="PANTHER" id="PTHR24112:SF66">
    <property type="entry name" value="LEUCINE-RICH REPEAT, ISOFORM F"/>
    <property type="match status" value="1"/>
</dbReference>
<dbReference type="GO" id="GO:0034315">
    <property type="term" value="P:regulation of Arp2/3 complex-mediated actin nucleation"/>
    <property type="evidence" value="ECO:0007669"/>
    <property type="project" value="TreeGrafter"/>
</dbReference>
<name>A0AAV2TVS8_CALDB</name>
<dbReference type="InterPro" id="IPR051279">
    <property type="entry name" value="PP1-Reg/Actin-Interact_Protein"/>
</dbReference>
<dbReference type="Pfam" id="PF00560">
    <property type="entry name" value="LRR_1"/>
    <property type="match status" value="1"/>
</dbReference>
<dbReference type="Gene3D" id="3.80.10.10">
    <property type="entry name" value="Ribonuclease Inhibitor"/>
    <property type="match status" value="1"/>
</dbReference>
<feature type="region of interest" description="Disordered" evidence="1">
    <location>
        <begin position="1401"/>
        <end position="1507"/>
    </location>
</feature>
<gene>
    <name evidence="2" type="ORF">CDAUBV1_LOCUS16534</name>
</gene>
<feature type="compositionally biased region" description="Polar residues" evidence="1">
    <location>
        <begin position="1467"/>
        <end position="1484"/>
    </location>
</feature>
<dbReference type="EMBL" id="CAXLJL010000823">
    <property type="protein sequence ID" value="CAL5141280.1"/>
    <property type="molecule type" value="Genomic_DNA"/>
</dbReference>
<feature type="compositionally biased region" description="Basic and acidic residues" evidence="1">
    <location>
        <begin position="1561"/>
        <end position="1576"/>
    </location>
</feature>
<dbReference type="GO" id="GO:0030027">
    <property type="term" value="C:lamellipodium"/>
    <property type="evidence" value="ECO:0007669"/>
    <property type="project" value="TreeGrafter"/>
</dbReference>
<dbReference type="InterPro" id="IPR001611">
    <property type="entry name" value="Leu-rich_rpt"/>
</dbReference>
<evidence type="ECO:0000313" key="3">
    <source>
        <dbReference type="Proteomes" id="UP001497525"/>
    </source>
</evidence>
<dbReference type="GO" id="GO:0016477">
    <property type="term" value="P:cell migration"/>
    <property type="evidence" value="ECO:0007669"/>
    <property type="project" value="TreeGrafter"/>
</dbReference>
<sequence length="1591" mass="177864">MHGNLSIQLEGIDDTREVEAYGTDGKPKQRLLRLLRGRLVILKGADRIKGCVWLSDKKNRTRYKASSIHLSVISQIQILDSGKITIDLSCGLGTTVDWLEKDEENLFQFFRQICTEVSQNLPMSYPMALEPKMDSQNQELSRAIMCDLHRYTEQYTTTPQSSFLRAFIYYLDSFGNELPQDTYWYLQNCALQHSNRRLAFCDPRYSSEEILLSVLFAVKLTGATRYLQLDSMELSKECLDVIGGTLKKNLNLEKISASGCTFTGDWAEPLIRALSRGSQLCSLDLSNNLQINDQILSKWRRLTSRFGTNLRVLLLNGCGLSLHGVNSLASAMTFAKDTGINAPTTSPLTELNLSGNNLMGSKPVSFAQLLGSAPNLKILKLARCNSAFDWLPGTLIGSCAGTLEVLDISGNPFDWRPTKEWTTFFSSAASLKQLRMDNCHGLYLGDTLRYILSGLGRLKGKILGNSLHLGLSELIMGRSGADVLASNLQNLCFVISRLNLSRFDLGDAPEPVFKALELSPYLRQLELDGPWVNVDKKTEKTIVLSLTNFLSKPDCKLKSLSVASVGLGKNLFYLLHNLPNCASLEILDISGNKMGNDLARILSHILSVPSHLKHLDFDQNELDMEAIERITEAAENRSTPFTLGVPCIDLATVTKNNRTELKELLKRIENLHRPKAKASPSKWWAEWETSERIQLTVQCVSRLCANAKQIYESVVNGHPTESSELEEIQSWLHDGQNVRPILHQFVSTTQELNMEFLASIVQLLLTRLQFAASQHLERLANAVKKISNNLCPGQTQRTEKRVEDLARELLHGGFELGLRRLVLETIMPEVESRINDLSRDFMQTAFEVAMGEIIEGLDKSHQALLKRLRPARYSTSPPPHENIKNKWEEALNTPKESIHRRYPLSAYRYGDTTRTSRTVRYPTSMSKLQFRGLEIKMKPSRSSSMRHVNEPEDQKSMVEAQVPKTMTMNADGEHQSPIHLIELGSDSRAVAKSGEDIEVVELSEHRFETPPPLGSTPDGEQMLYREPQNIQEFGKKSSQGDRSTQEIMDSFVKKPNDENPTENHHITNPPSNQKAHESPAKADPGRQTKAFPRIPKFSAPVETTERSPELTKRRQIAAATCPRGLTNDLWTDDCHEEEEESLPLVRAVLVPGRTPSPFEQSYPYQSPRSKIGPCRALRKKACQTLGRASRNSWPELEGLCYRERMMDPARSKLPRFRSSPFLRSGVPKETKPLNTTRNCAIIQVAPDVPKTPQRQPLPESLLSAVAANVRRGSKRFAKLRSFFEDHSAPPDRRTSNITRTRCCTSRMTPNSTDARKSGKILPQLSDNRSQMVRATLIPAVDQPCTSDEFGFTGSDDCGALQNVHPPVVCYEPRKDALPVLPNQQHRETSLKSETRIRSALKHLGASRPRPPKTRTGTPLYLLRSNDASCSPEDEDDLFRVGSVRNSPSVSNLDVNPENQQHHERKAQTSQSDPHGASLNTSQIHSESDGDSAESSQPAATKNKVAGFGNNSQDVSGWLAQVEGKAKQFAGDLRKDILNKSSCHSPQLAELQQVRTSLRPTRLRESANKDVTEEREAPVGGMGSADVRSLLS</sequence>
<feature type="compositionally biased region" description="Basic and acidic residues" evidence="1">
    <location>
        <begin position="1074"/>
        <end position="1086"/>
    </location>
</feature>
<feature type="compositionally biased region" description="Polar residues" evidence="1">
    <location>
        <begin position="1443"/>
        <end position="1458"/>
    </location>
</feature>
<dbReference type="PANTHER" id="PTHR24112">
    <property type="entry name" value="LEUCINE-RICH REPEAT, ISOFORM F-RELATED"/>
    <property type="match status" value="1"/>
</dbReference>
<feature type="region of interest" description="Disordered" evidence="1">
    <location>
        <begin position="1053"/>
        <end position="1112"/>
    </location>
</feature>
<accession>A0AAV2TVS8</accession>
<dbReference type="GO" id="GO:0005886">
    <property type="term" value="C:plasma membrane"/>
    <property type="evidence" value="ECO:0007669"/>
    <property type="project" value="TreeGrafter"/>
</dbReference>
<feature type="compositionally biased region" description="Basic and acidic residues" evidence="1">
    <location>
        <begin position="1103"/>
        <end position="1112"/>
    </location>
</feature>
<dbReference type="InterPro" id="IPR032675">
    <property type="entry name" value="LRR_dom_sf"/>
</dbReference>
<feature type="compositionally biased region" description="Basic and acidic residues" evidence="1">
    <location>
        <begin position="1053"/>
        <end position="1065"/>
    </location>
</feature>
<protein>
    <submittedName>
        <fullName evidence="2">Uncharacterized protein</fullName>
    </submittedName>
</protein>
<feature type="region of interest" description="Disordered" evidence="1">
    <location>
        <begin position="1547"/>
        <end position="1591"/>
    </location>
</feature>
<organism evidence="2 3">
    <name type="scientific">Calicophoron daubneyi</name>
    <name type="common">Rumen fluke</name>
    <name type="synonym">Paramphistomum daubneyi</name>
    <dbReference type="NCBI Taxonomy" id="300641"/>
    <lineage>
        <taxon>Eukaryota</taxon>
        <taxon>Metazoa</taxon>
        <taxon>Spiralia</taxon>
        <taxon>Lophotrochozoa</taxon>
        <taxon>Platyhelminthes</taxon>
        <taxon>Trematoda</taxon>
        <taxon>Digenea</taxon>
        <taxon>Plagiorchiida</taxon>
        <taxon>Pronocephalata</taxon>
        <taxon>Paramphistomoidea</taxon>
        <taxon>Paramphistomidae</taxon>
        <taxon>Calicophoron</taxon>
    </lineage>
</organism>
<proteinExistence type="predicted"/>
<evidence type="ECO:0000313" key="2">
    <source>
        <dbReference type="EMBL" id="CAL5141280.1"/>
    </source>
</evidence>
<evidence type="ECO:0000256" key="1">
    <source>
        <dbReference type="SAM" id="MobiDB-lite"/>
    </source>
</evidence>
<comment type="caution">
    <text evidence="2">The sequence shown here is derived from an EMBL/GenBank/DDBJ whole genome shotgun (WGS) entry which is preliminary data.</text>
</comment>